<keyword evidence="2 7" id="KW-0150">Chloroplast</keyword>
<evidence type="ECO:0000256" key="2">
    <source>
        <dbReference type="ARBA" id="ARBA00022528"/>
    </source>
</evidence>
<feature type="binding site" description="axial binding residue" evidence="6">
    <location>
        <position position="182"/>
    </location>
    <ligand>
        <name>chlorophyll b</name>
        <dbReference type="ChEBI" id="CHEBI:61721"/>
        <label>1</label>
    </ligand>
    <ligandPart>
        <name>Mg</name>
        <dbReference type="ChEBI" id="CHEBI:25107"/>
    </ligandPart>
</feature>
<keyword evidence="7" id="KW-0603">Photosystem I</keyword>
<gene>
    <name evidence="9" type="ORF">D9Q98_000506</name>
</gene>
<keyword evidence="5 7" id="KW-0157">Chromophore</keyword>
<feature type="binding site" description="axial binding residue" evidence="6">
    <location>
        <position position="111"/>
    </location>
    <ligand>
        <name>chlorophyll b</name>
        <dbReference type="ChEBI" id="CHEBI:61721"/>
        <label>1</label>
    </ligand>
    <ligandPart>
        <name>Mg</name>
        <dbReference type="ChEBI" id="CHEBI:25107"/>
    </ligandPart>
</feature>
<dbReference type="PANTHER" id="PTHR21649">
    <property type="entry name" value="CHLOROPHYLL A/B BINDING PROTEIN"/>
    <property type="match status" value="1"/>
</dbReference>
<dbReference type="GO" id="GO:0009535">
    <property type="term" value="C:chloroplast thylakoid membrane"/>
    <property type="evidence" value="ECO:0007669"/>
    <property type="project" value="UniProtKB-SubCell"/>
</dbReference>
<dbReference type="Gene3D" id="1.10.3460.10">
    <property type="entry name" value="Chlorophyll a/b binding protein domain"/>
    <property type="match status" value="1"/>
</dbReference>
<dbReference type="SUPFAM" id="SSF103511">
    <property type="entry name" value="Chlorophyll a-b binding protein"/>
    <property type="match status" value="1"/>
</dbReference>
<dbReference type="OrthoDB" id="423598at2759"/>
<feature type="binding site" evidence="6">
    <location>
        <position position="269"/>
    </location>
    <ligand>
        <name>chlorophyll a</name>
        <dbReference type="ChEBI" id="CHEBI:58416"/>
        <label>1</label>
    </ligand>
</feature>
<evidence type="ECO:0000313" key="10">
    <source>
        <dbReference type="Proteomes" id="UP001055712"/>
    </source>
</evidence>
<feature type="binding site" evidence="6">
    <location>
        <position position="106"/>
    </location>
    <ligand>
        <name>chlorophyll a</name>
        <dbReference type="ChEBI" id="CHEBI:58416"/>
        <label>1</label>
    </ligand>
</feature>
<protein>
    <recommendedName>
        <fullName evidence="7">Chlorophyll a-b binding protein, chloroplastic</fullName>
    </recommendedName>
</protein>
<comment type="similarity">
    <text evidence="7">Belongs to the light-harvesting chlorophyll a/b-binding (LHC) protein family.</text>
</comment>
<comment type="caution">
    <text evidence="9">The sequence shown here is derived from an EMBL/GenBank/DDBJ whole genome shotgun (WGS) entry which is preliminary data.</text>
</comment>
<reference evidence="9" key="2">
    <citation type="submission" date="2020-11" db="EMBL/GenBank/DDBJ databases">
        <authorList>
            <person name="Cecchin M."/>
            <person name="Marcolungo L."/>
            <person name="Rossato M."/>
            <person name="Girolomoni L."/>
            <person name="Cosentino E."/>
            <person name="Cuine S."/>
            <person name="Li-Beisson Y."/>
            <person name="Delledonne M."/>
            <person name="Ballottari M."/>
        </authorList>
    </citation>
    <scope>NUCLEOTIDE SEQUENCE</scope>
    <source>
        <strain evidence="9">211/11P</strain>
        <tissue evidence="9">Whole cell</tissue>
    </source>
</reference>
<proteinExistence type="inferred from homology"/>
<feature type="compositionally biased region" description="Low complexity" evidence="8">
    <location>
        <begin position="15"/>
        <end position="31"/>
    </location>
</feature>
<keyword evidence="7" id="KW-0793">Thylakoid</keyword>
<dbReference type="InterPro" id="IPR001344">
    <property type="entry name" value="Chloro_AB-bd_pln"/>
</dbReference>
<feature type="binding site" evidence="6">
    <location>
        <position position="237"/>
    </location>
    <ligand>
        <name>chlorophyll a</name>
        <dbReference type="ChEBI" id="CHEBI:58416"/>
        <label>1</label>
    </ligand>
</feature>
<feature type="region of interest" description="Disordered" evidence="8">
    <location>
        <begin position="14"/>
        <end position="41"/>
    </location>
</feature>
<feature type="binding site" evidence="6">
    <location>
        <position position="240"/>
    </location>
    <ligand>
        <name>chlorophyll a</name>
        <dbReference type="ChEBI" id="CHEBI:58416"/>
        <label>1</label>
    </ligand>
</feature>
<comment type="subcellular location">
    <subcellularLocation>
        <location evidence="7">Plastid</location>
        <location evidence="7">Chloroplast thylakoid membrane</location>
    </subcellularLocation>
</comment>
<evidence type="ECO:0000256" key="3">
    <source>
        <dbReference type="ARBA" id="ARBA00022531"/>
    </source>
</evidence>
<keyword evidence="3 7" id="KW-0602">Photosynthesis</keyword>
<comment type="function">
    <text evidence="7">The light-harvesting complex (LHC) functions as a light receptor, it captures and delivers excitation energy to photosystems with which it is closely associated.</text>
</comment>
<evidence type="ECO:0000256" key="1">
    <source>
        <dbReference type="ARBA" id="ARBA00022494"/>
    </source>
</evidence>
<evidence type="ECO:0000256" key="7">
    <source>
        <dbReference type="RuleBase" id="RU363080"/>
    </source>
</evidence>
<evidence type="ECO:0000256" key="4">
    <source>
        <dbReference type="ARBA" id="ARBA00022640"/>
    </source>
</evidence>
<dbReference type="Proteomes" id="UP001055712">
    <property type="component" value="Unassembled WGS sequence"/>
</dbReference>
<feature type="binding site" evidence="6">
    <location>
        <position position="242"/>
    </location>
    <ligand>
        <name>chlorophyll a</name>
        <dbReference type="ChEBI" id="CHEBI:58416"/>
        <label>1</label>
    </ligand>
</feature>
<dbReference type="EMBL" id="SIDB01000001">
    <property type="protein sequence ID" value="KAI3438063.1"/>
    <property type="molecule type" value="Genomic_DNA"/>
</dbReference>
<organism evidence="9 10">
    <name type="scientific">Chlorella vulgaris</name>
    <name type="common">Green alga</name>
    <dbReference type="NCBI Taxonomy" id="3077"/>
    <lineage>
        <taxon>Eukaryota</taxon>
        <taxon>Viridiplantae</taxon>
        <taxon>Chlorophyta</taxon>
        <taxon>core chlorophytes</taxon>
        <taxon>Trebouxiophyceae</taxon>
        <taxon>Chlorellales</taxon>
        <taxon>Chlorellaceae</taxon>
        <taxon>Chlorella clade</taxon>
        <taxon>Chlorella</taxon>
    </lineage>
</organism>
<dbReference type="GO" id="GO:0009522">
    <property type="term" value="C:photosystem I"/>
    <property type="evidence" value="ECO:0007669"/>
    <property type="project" value="UniProtKB-KW"/>
</dbReference>
<dbReference type="InterPro" id="IPR022796">
    <property type="entry name" value="Chloroa_b-bind"/>
</dbReference>
<evidence type="ECO:0000313" key="9">
    <source>
        <dbReference type="EMBL" id="KAI3438063.1"/>
    </source>
</evidence>
<keyword evidence="7" id="KW-0604">Photosystem II</keyword>
<keyword evidence="4 7" id="KW-0934">Plastid</keyword>
<accession>A0A9D4TYD8</accession>
<dbReference type="AlphaFoldDB" id="A0A9D4TYD8"/>
<feature type="binding site" evidence="6">
    <location>
        <position position="236"/>
    </location>
    <ligand>
        <name>chlorophyll a</name>
        <dbReference type="ChEBI" id="CHEBI:58416"/>
        <label>1</label>
    </ligand>
</feature>
<dbReference type="Pfam" id="PF00504">
    <property type="entry name" value="Chloroa_b-bind"/>
    <property type="match status" value="1"/>
</dbReference>
<keyword evidence="1 6" id="KW-0148">Chlorophyll</keyword>
<keyword evidence="10" id="KW-1185">Reference proteome</keyword>
<evidence type="ECO:0000256" key="8">
    <source>
        <dbReference type="SAM" id="MobiDB-lite"/>
    </source>
</evidence>
<reference evidence="9" key="1">
    <citation type="journal article" date="2019" name="Plant J.">
        <title>Chlorella vulgaris genome assembly and annotation reveals the molecular basis for metabolic acclimation to high light conditions.</title>
        <authorList>
            <person name="Cecchin M."/>
            <person name="Marcolungo L."/>
            <person name="Rossato M."/>
            <person name="Girolomoni L."/>
            <person name="Cosentino E."/>
            <person name="Cuine S."/>
            <person name="Li-Beisson Y."/>
            <person name="Delledonne M."/>
            <person name="Ballottari M."/>
        </authorList>
    </citation>
    <scope>NUCLEOTIDE SEQUENCE</scope>
    <source>
        <strain evidence="9">211/11P</strain>
    </source>
</reference>
<dbReference type="GO" id="GO:0016168">
    <property type="term" value="F:chlorophyll binding"/>
    <property type="evidence" value="ECO:0007669"/>
    <property type="project" value="UniProtKB-KW"/>
</dbReference>
<dbReference type="GO" id="GO:0009523">
    <property type="term" value="C:photosystem II"/>
    <property type="evidence" value="ECO:0007669"/>
    <property type="project" value="UniProtKB-KW"/>
</dbReference>
<name>A0A9D4TYD8_CHLVU</name>
<feature type="binding site" evidence="6">
    <location>
        <position position="109"/>
    </location>
    <ligand>
        <name>chlorophyll a</name>
        <dbReference type="ChEBI" id="CHEBI:58416"/>
        <label>1</label>
    </ligand>
</feature>
<feature type="binding site" evidence="6">
    <location>
        <position position="254"/>
    </location>
    <ligand>
        <name>chlorophyll a</name>
        <dbReference type="ChEBI" id="CHEBI:58416"/>
        <label>1</label>
    </ligand>
</feature>
<sequence>MKVSALFGKKSAPVKKAQSGAKKAAKQVAKQTSGTRKSGGWLGSGSNSIDLDKWYGPDRKLFLPGGLMDRDEINPVLNGTLPGDYGYDPLGLAKDAETLKKYQANELLHARWAMLAAAGAIIPEGLAANGADVKGATWFETGAAMLNGGTLNWFAVPIANVPNPLPLFAVVAANVALMGAVENYRRQGEGPAGYSPGVGKFDESAYDSMDNLYPGGPFDPLGLADDPEVLAELKVKEIKNGRLAMVAFLGFAVQAAVTGEGPYANWSKHVSAPFEYNLLTILSGEDRVPTL</sequence>
<evidence type="ECO:0000256" key="5">
    <source>
        <dbReference type="ARBA" id="ARBA00022991"/>
    </source>
</evidence>
<evidence type="ECO:0000256" key="6">
    <source>
        <dbReference type="PIRSR" id="PIRSR601344-1"/>
    </source>
</evidence>
<dbReference type="GO" id="GO:0009765">
    <property type="term" value="P:photosynthesis, light harvesting"/>
    <property type="evidence" value="ECO:0007669"/>
    <property type="project" value="InterPro"/>
</dbReference>